<dbReference type="Proteomes" id="UP001470023">
    <property type="component" value="Unassembled WGS sequence"/>
</dbReference>
<evidence type="ECO:0000313" key="1">
    <source>
        <dbReference type="EMBL" id="MER6430271.1"/>
    </source>
</evidence>
<name>A0ABV1U974_9ACTN</name>
<reference evidence="1 2" key="1">
    <citation type="submission" date="2024-06" db="EMBL/GenBank/DDBJ databases">
        <title>The Natural Products Discovery Center: Release of the First 8490 Sequenced Strains for Exploring Actinobacteria Biosynthetic Diversity.</title>
        <authorList>
            <person name="Kalkreuter E."/>
            <person name="Kautsar S.A."/>
            <person name="Yang D."/>
            <person name="Bader C.D."/>
            <person name="Teijaro C.N."/>
            <person name="Fluegel L."/>
            <person name="Davis C.M."/>
            <person name="Simpson J.R."/>
            <person name="Lauterbach L."/>
            <person name="Steele A.D."/>
            <person name="Gui C."/>
            <person name="Meng S."/>
            <person name="Li G."/>
            <person name="Viehrig K."/>
            <person name="Ye F."/>
            <person name="Su P."/>
            <person name="Kiefer A.F."/>
            <person name="Nichols A."/>
            <person name="Cepeda A.J."/>
            <person name="Yan W."/>
            <person name="Fan B."/>
            <person name="Jiang Y."/>
            <person name="Adhikari A."/>
            <person name="Zheng C.-J."/>
            <person name="Schuster L."/>
            <person name="Cowan T.M."/>
            <person name="Smanski M.J."/>
            <person name="Chevrette M.G."/>
            <person name="De Carvalho L.P.S."/>
            <person name="Shen B."/>
        </authorList>
    </citation>
    <scope>NUCLEOTIDE SEQUENCE [LARGE SCALE GENOMIC DNA]</scope>
    <source>
        <strain evidence="1 2">NPDC001166</strain>
    </source>
</reference>
<sequence length="84" mass="8881">MNSVAAGFLTLPDVARLLPRQQMAMDCAVCARPLGANGQVMGDVLHLGFLYRLWVCMRGCDMNGPALGHQVSRGPTTAGPGLLL</sequence>
<keyword evidence="2" id="KW-1185">Reference proteome</keyword>
<evidence type="ECO:0000313" key="2">
    <source>
        <dbReference type="Proteomes" id="UP001470023"/>
    </source>
</evidence>
<protein>
    <submittedName>
        <fullName evidence="1">Uncharacterized protein</fullName>
    </submittedName>
</protein>
<proteinExistence type="predicted"/>
<dbReference type="EMBL" id="JBEPAZ010000017">
    <property type="protein sequence ID" value="MER6430271.1"/>
    <property type="molecule type" value="Genomic_DNA"/>
</dbReference>
<organism evidence="1 2">
    <name type="scientific">Streptomyces sp. 900105245</name>
    <dbReference type="NCBI Taxonomy" id="3154379"/>
    <lineage>
        <taxon>Bacteria</taxon>
        <taxon>Bacillati</taxon>
        <taxon>Actinomycetota</taxon>
        <taxon>Actinomycetes</taxon>
        <taxon>Kitasatosporales</taxon>
        <taxon>Streptomycetaceae</taxon>
        <taxon>Streptomyces</taxon>
    </lineage>
</organism>
<accession>A0ABV1U974</accession>
<gene>
    <name evidence="1" type="ORF">ABT272_21380</name>
</gene>
<dbReference type="RefSeq" id="WP_073889442.1">
    <property type="nucleotide sequence ID" value="NZ_JBEOYA010000076.1"/>
</dbReference>
<comment type="caution">
    <text evidence="1">The sequence shown here is derived from an EMBL/GenBank/DDBJ whole genome shotgun (WGS) entry which is preliminary data.</text>
</comment>